<organism evidence="2 3">
    <name type="scientific">Ficus carica</name>
    <name type="common">Common fig</name>
    <dbReference type="NCBI Taxonomy" id="3494"/>
    <lineage>
        <taxon>Eukaryota</taxon>
        <taxon>Viridiplantae</taxon>
        <taxon>Streptophyta</taxon>
        <taxon>Embryophyta</taxon>
        <taxon>Tracheophyta</taxon>
        <taxon>Spermatophyta</taxon>
        <taxon>Magnoliopsida</taxon>
        <taxon>eudicotyledons</taxon>
        <taxon>Gunneridae</taxon>
        <taxon>Pentapetalae</taxon>
        <taxon>rosids</taxon>
        <taxon>fabids</taxon>
        <taxon>Rosales</taxon>
        <taxon>Moraceae</taxon>
        <taxon>Ficeae</taxon>
        <taxon>Ficus</taxon>
    </lineage>
</organism>
<name>A0AA88J3Z6_FICCA</name>
<dbReference type="PANTHER" id="PTHR47867">
    <property type="entry name" value="ADENINE NUCLEOTIDE ALPHA HYDROLASES-LIKE SUPERFAMILY PROTEIN"/>
    <property type="match status" value="1"/>
</dbReference>
<dbReference type="CDD" id="cd00293">
    <property type="entry name" value="USP-like"/>
    <property type="match status" value="1"/>
</dbReference>
<dbReference type="Gene3D" id="3.40.50.620">
    <property type="entry name" value="HUPs"/>
    <property type="match status" value="1"/>
</dbReference>
<dbReference type="Pfam" id="PF00582">
    <property type="entry name" value="Usp"/>
    <property type="match status" value="1"/>
</dbReference>
<evidence type="ECO:0000313" key="2">
    <source>
        <dbReference type="EMBL" id="GMN61490.1"/>
    </source>
</evidence>
<sequence>MKGGGNALPRRVMVVADPTRESAGALQYALSHAVLEQDELILLHVENPCSWRNTLSTFLRRPSQSVSSATVATFLEGGAGDHVDFLEEMICACNVAQPKVHVRVEKVPMLQGREKAATILFQSMALGVDVLVIGQRRSLSSSILGYKRPGGSLRGTKSIDIAEYLIENSKCTCVGVQKKGQNAGFVLNSKTHKNFWLLA</sequence>
<feature type="domain" description="UspA" evidence="1">
    <location>
        <begin position="10"/>
        <end position="174"/>
    </location>
</feature>
<gene>
    <name evidence="2" type="ORF">TIFTF001_030570</name>
</gene>
<reference evidence="2" key="1">
    <citation type="submission" date="2023-07" db="EMBL/GenBank/DDBJ databases">
        <title>draft genome sequence of fig (Ficus carica).</title>
        <authorList>
            <person name="Takahashi T."/>
            <person name="Nishimura K."/>
        </authorList>
    </citation>
    <scope>NUCLEOTIDE SEQUENCE</scope>
</reference>
<dbReference type="InterPro" id="IPR014729">
    <property type="entry name" value="Rossmann-like_a/b/a_fold"/>
</dbReference>
<evidence type="ECO:0000313" key="3">
    <source>
        <dbReference type="Proteomes" id="UP001187192"/>
    </source>
</evidence>
<dbReference type="SUPFAM" id="SSF52402">
    <property type="entry name" value="Adenine nucleotide alpha hydrolases-like"/>
    <property type="match status" value="1"/>
</dbReference>
<dbReference type="PANTHER" id="PTHR47867:SF1">
    <property type="entry name" value="ADENINE NUCLEOTIDE ALPHA HYDROLASES-LIKE SUPERFAMILY PROTEIN"/>
    <property type="match status" value="1"/>
</dbReference>
<comment type="caution">
    <text evidence="2">The sequence shown here is derived from an EMBL/GenBank/DDBJ whole genome shotgun (WGS) entry which is preliminary data.</text>
</comment>
<dbReference type="Proteomes" id="UP001187192">
    <property type="component" value="Unassembled WGS sequence"/>
</dbReference>
<accession>A0AA88J3Z6</accession>
<protein>
    <recommendedName>
        <fullName evidence="1">UspA domain-containing protein</fullName>
    </recommendedName>
</protein>
<evidence type="ECO:0000259" key="1">
    <source>
        <dbReference type="Pfam" id="PF00582"/>
    </source>
</evidence>
<keyword evidence="3" id="KW-1185">Reference proteome</keyword>
<proteinExistence type="predicted"/>
<dbReference type="EMBL" id="BTGU01000112">
    <property type="protein sequence ID" value="GMN61490.1"/>
    <property type="molecule type" value="Genomic_DNA"/>
</dbReference>
<dbReference type="InterPro" id="IPR006016">
    <property type="entry name" value="UspA"/>
</dbReference>
<dbReference type="AlphaFoldDB" id="A0AA88J3Z6"/>